<dbReference type="GO" id="GO:0020037">
    <property type="term" value="F:heme binding"/>
    <property type="evidence" value="ECO:0007669"/>
    <property type="project" value="InterPro"/>
</dbReference>
<organism evidence="6 7">
    <name type="scientific">Kalanchoe fedtschenkoi</name>
    <name type="common">Lavender scallops</name>
    <name type="synonym">South American air plant</name>
    <dbReference type="NCBI Taxonomy" id="63787"/>
    <lineage>
        <taxon>Eukaryota</taxon>
        <taxon>Viridiplantae</taxon>
        <taxon>Streptophyta</taxon>
        <taxon>Embryophyta</taxon>
        <taxon>Tracheophyta</taxon>
        <taxon>Spermatophyta</taxon>
        <taxon>Magnoliopsida</taxon>
        <taxon>eudicotyledons</taxon>
        <taxon>Gunneridae</taxon>
        <taxon>Pentapetalae</taxon>
        <taxon>Saxifragales</taxon>
        <taxon>Crassulaceae</taxon>
        <taxon>Kalanchoe</taxon>
    </lineage>
</organism>
<dbReference type="PRINTS" id="PR00385">
    <property type="entry name" value="P450"/>
</dbReference>
<evidence type="ECO:0008006" key="8">
    <source>
        <dbReference type="Google" id="ProtNLM"/>
    </source>
</evidence>
<comment type="similarity">
    <text evidence="1 5">Belongs to the cytochrome P450 family.</text>
</comment>
<evidence type="ECO:0000256" key="5">
    <source>
        <dbReference type="RuleBase" id="RU000461"/>
    </source>
</evidence>
<dbReference type="AlphaFoldDB" id="A0A7N0V1V0"/>
<keyword evidence="5" id="KW-0560">Oxidoreductase</keyword>
<dbReference type="PANTHER" id="PTHR47955">
    <property type="entry name" value="CYTOCHROME P450 FAMILY 71 PROTEIN"/>
    <property type="match status" value="1"/>
</dbReference>
<evidence type="ECO:0000313" key="6">
    <source>
        <dbReference type="EnsemblPlants" id="Kaladp0095s0029.1.v1.1"/>
    </source>
</evidence>
<proteinExistence type="inferred from homology"/>
<dbReference type="InterPro" id="IPR002401">
    <property type="entry name" value="Cyt_P450_E_grp-I"/>
</dbReference>
<dbReference type="SUPFAM" id="SSF48264">
    <property type="entry name" value="Cytochrome P450"/>
    <property type="match status" value="1"/>
</dbReference>
<evidence type="ECO:0000256" key="4">
    <source>
        <dbReference type="PIRSR" id="PIRSR602401-1"/>
    </source>
</evidence>
<keyword evidence="4 5" id="KW-0349">Heme</keyword>
<accession>A0A7N0V1V0</accession>
<dbReference type="InterPro" id="IPR036396">
    <property type="entry name" value="Cyt_P450_sf"/>
</dbReference>
<dbReference type="GO" id="GO:0005506">
    <property type="term" value="F:iron ion binding"/>
    <property type="evidence" value="ECO:0007669"/>
    <property type="project" value="InterPro"/>
</dbReference>
<reference evidence="6" key="1">
    <citation type="submission" date="2021-01" db="UniProtKB">
        <authorList>
            <consortium name="EnsemblPlants"/>
        </authorList>
    </citation>
    <scope>IDENTIFICATION</scope>
</reference>
<sequence length="490" mass="54545">MPLCMAFLVFVFLSSFFLLIFKKNNKHYNLPPSPFRLPIIGNFHQIGLFPHRQLASLARRHGSLMLLRLGSVPTLVVSSAKSAAEVFKTHDVAFSSRPGLAIFHALLYDCAGLVAAPYGECWRQLRSLVVIHVLSSKRVRGFRSIREEETMVLMEEIEKTHGCPFDLSELLASLNSDIICRVAFGRKYRVGEGGNTVNIKKVLEELSCLAGAFNIADFIPWLSWMSHINGLNFRIKQLAQKIDSIFQAIVDDHIRKGRSKDGEAHKDDVVDVMLELQENHNKSGDGMPISMDNIKGVILDLFVGGTETSTTTLDWAMAELIKHPEIMEKAQQEVRDIIGRGDHVTEDDVAQMNYLKAVLKETFRMHPAGPVLVNVWAIGRDESSWERPDEFDPERFLKGGGAGARDFKGQDFELIPFGAGRRGCPGISLSSCVLELVLANLLHRFDWSLPGGGKLEELDMSETFGSTVRRKYPLMVVAAAAAAGANLRKE</sequence>
<comment type="cofactor">
    <cofactor evidence="4">
        <name>heme</name>
        <dbReference type="ChEBI" id="CHEBI:30413"/>
    </cofactor>
</comment>
<dbReference type="Proteomes" id="UP000594263">
    <property type="component" value="Unplaced"/>
</dbReference>
<feature type="binding site" description="axial binding residue" evidence="4">
    <location>
        <position position="424"/>
    </location>
    <ligand>
        <name>heme</name>
        <dbReference type="ChEBI" id="CHEBI:30413"/>
    </ligand>
    <ligandPart>
        <name>Fe</name>
        <dbReference type="ChEBI" id="CHEBI:18248"/>
    </ligandPart>
</feature>
<keyword evidence="3 4" id="KW-0408">Iron</keyword>
<dbReference type="PRINTS" id="PR00463">
    <property type="entry name" value="EP450I"/>
</dbReference>
<dbReference type="GO" id="GO:0004497">
    <property type="term" value="F:monooxygenase activity"/>
    <property type="evidence" value="ECO:0007669"/>
    <property type="project" value="UniProtKB-KW"/>
</dbReference>
<dbReference type="GO" id="GO:0016705">
    <property type="term" value="F:oxidoreductase activity, acting on paired donors, with incorporation or reduction of molecular oxygen"/>
    <property type="evidence" value="ECO:0007669"/>
    <property type="project" value="InterPro"/>
</dbReference>
<dbReference type="EnsemblPlants" id="Kaladp0095s0029.1.v1.1">
    <property type="protein sequence ID" value="Kaladp0095s0029.1.v1.1"/>
    <property type="gene ID" value="Kaladp0095s0029.v1.1"/>
</dbReference>
<name>A0A7N0V1V0_KALFE</name>
<dbReference type="PANTHER" id="PTHR47955:SF15">
    <property type="entry name" value="CYTOCHROME P450 71A2-LIKE"/>
    <property type="match status" value="1"/>
</dbReference>
<keyword evidence="7" id="KW-1185">Reference proteome</keyword>
<dbReference type="FunFam" id="1.10.630.10:FF:000011">
    <property type="entry name" value="Cytochrome P450 83B1"/>
    <property type="match status" value="1"/>
</dbReference>
<keyword evidence="5" id="KW-0503">Monooxygenase</keyword>
<dbReference type="Gramene" id="Kaladp0095s0029.1.v1.1">
    <property type="protein sequence ID" value="Kaladp0095s0029.1.v1.1"/>
    <property type="gene ID" value="Kaladp0095s0029.v1.1"/>
</dbReference>
<dbReference type="PROSITE" id="PS00086">
    <property type="entry name" value="CYTOCHROME_P450"/>
    <property type="match status" value="1"/>
</dbReference>
<dbReference type="InterPro" id="IPR001128">
    <property type="entry name" value="Cyt_P450"/>
</dbReference>
<dbReference type="CDD" id="cd11072">
    <property type="entry name" value="CYP71-like"/>
    <property type="match status" value="1"/>
</dbReference>
<evidence type="ECO:0000256" key="3">
    <source>
        <dbReference type="ARBA" id="ARBA00023004"/>
    </source>
</evidence>
<evidence type="ECO:0000256" key="1">
    <source>
        <dbReference type="ARBA" id="ARBA00010617"/>
    </source>
</evidence>
<dbReference type="Pfam" id="PF00067">
    <property type="entry name" value="p450"/>
    <property type="match status" value="1"/>
</dbReference>
<evidence type="ECO:0000256" key="2">
    <source>
        <dbReference type="ARBA" id="ARBA00022723"/>
    </source>
</evidence>
<keyword evidence="2 4" id="KW-0479">Metal-binding</keyword>
<protein>
    <recommendedName>
        <fullName evidence="8">Cytochrome P450</fullName>
    </recommendedName>
</protein>
<dbReference type="Gene3D" id="1.10.630.10">
    <property type="entry name" value="Cytochrome P450"/>
    <property type="match status" value="1"/>
</dbReference>
<dbReference type="InterPro" id="IPR017972">
    <property type="entry name" value="Cyt_P450_CS"/>
</dbReference>
<evidence type="ECO:0000313" key="7">
    <source>
        <dbReference type="Proteomes" id="UP000594263"/>
    </source>
</evidence>